<dbReference type="EMBL" id="JBJQND010000001">
    <property type="protein sequence ID" value="KAL3890029.1"/>
    <property type="molecule type" value="Genomic_DNA"/>
</dbReference>
<sequence length="458" mass="54080">AICKGFLEAYFNMTCDHDPTCQRYRMPAGITGMDLYNLYQTVHKEERLEQSQFYQIMSSNFPHVSFSKSQKCTKCTDCSNFKQLIDKEKNLEKRKELMTIRYLHLQQQQNERESYYVRRAQAEMRPHHALSLIIDGMDQRKTDLPHYKAWNNPNGAGSKKLRTHIMGSIVHGRNKHFFVDYNQYPHNTNMSLTILLNILINEAKYHRLPPVLYIQLDNTNKNKYFLGFLGYLVKRQFVKEVWLSFLIVGHTHEDIDQAFSKISHKLNEESHKDQNSIALHLDTVWNISEWLGDSICQVHNVTFPHLYRIFSDQTGHVTVQFKEFSTDVTWRPAWDEPPLEIFKLDERSQQIIPKGLPSIVEPKMDEDDWLEVKRSMEKDFELAAVSELDEVEWREFLENPFKKSEEPVCPLHLLQTYQEVESYSTLSEKENNLIMNYKKRAQAKQVSFNDPEPFGMKN</sequence>
<dbReference type="Proteomes" id="UP001634394">
    <property type="component" value="Unassembled WGS sequence"/>
</dbReference>
<evidence type="ECO:0000259" key="1">
    <source>
        <dbReference type="Pfam" id="PF25273"/>
    </source>
</evidence>
<dbReference type="InterPro" id="IPR057191">
    <property type="entry name" value="DUF7869"/>
</dbReference>
<reference evidence="2 3" key="1">
    <citation type="submission" date="2024-11" db="EMBL/GenBank/DDBJ databases">
        <title>Chromosome-level genome assembly of the freshwater bivalve Anodonta woodiana.</title>
        <authorList>
            <person name="Chen X."/>
        </authorList>
    </citation>
    <scope>NUCLEOTIDE SEQUENCE [LARGE SCALE GENOMIC DNA]</scope>
    <source>
        <strain evidence="2">MN2024</strain>
        <tissue evidence="2">Gills</tissue>
    </source>
</reference>
<keyword evidence="3" id="KW-1185">Reference proteome</keyword>
<comment type="caution">
    <text evidence="2">The sequence shown here is derived from an EMBL/GenBank/DDBJ whole genome shotgun (WGS) entry which is preliminary data.</text>
</comment>
<gene>
    <name evidence="2" type="ORF">ACJMK2_002329</name>
</gene>
<evidence type="ECO:0000313" key="2">
    <source>
        <dbReference type="EMBL" id="KAL3890029.1"/>
    </source>
</evidence>
<dbReference type="AlphaFoldDB" id="A0ABD3XUZ0"/>
<feature type="non-terminal residue" evidence="2">
    <location>
        <position position="1"/>
    </location>
</feature>
<dbReference type="Pfam" id="PF25273">
    <property type="entry name" value="DUF7869"/>
    <property type="match status" value="1"/>
</dbReference>
<evidence type="ECO:0000313" key="3">
    <source>
        <dbReference type="Proteomes" id="UP001634394"/>
    </source>
</evidence>
<name>A0ABD3XUZ0_SINWO</name>
<proteinExistence type="predicted"/>
<protein>
    <recommendedName>
        <fullName evidence="1">DUF7869 domain-containing protein</fullName>
    </recommendedName>
</protein>
<accession>A0ABD3XUZ0</accession>
<organism evidence="2 3">
    <name type="scientific">Sinanodonta woodiana</name>
    <name type="common">Chinese pond mussel</name>
    <name type="synonym">Anodonta woodiana</name>
    <dbReference type="NCBI Taxonomy" id="1069815"/>
    <lineage>
        <taxon>Eukaryota</taxon>
        <taxon>Metazoa</taxon>
        <taxon>Spiralia</taxon>
        <taxon>Lophotrochozoa</taxon>
        <taxon>Mollusca</taxon>
        <taxon>Bivalvia</taxon>
        <taxon>Autobranchia</taxon>
        <taxon>Heteroconchia</taxon>
        <taxon>Palaeoheterodonta</taxon>
        <taxon>Unionida</taxon>
        <taxon>Unionoidea</taxon>
        <taxon>Unionidae</taxon>
        <taxon>Unioninae</taxon>
        <taxon>Sinanodonta</taxon>
    </lineage>
</organism>
<feature type="domain" description="DUF7869" evidence="1">
    <location>
        <begin position="157"/>
        <end position="327"/>
    </location>
</feature>
<dbReference type="PANTHER" id="PTHR33153:SF3">
    <property type="entry name" value="TRAFFICKING PROTEIN PARTICLE COMPLEX SUBUNIT 11 DOMAIN-CONTAINING PROTEIN"/>
    <property type="match status" value="1"/>
</dbReference>
<dbReference type="PANTHER" id="PTHR33153">
    <property type="entry name" value="MYND-TYPE DOMAIN-CONTAINING PROTEIN"/>
    <property type="match status" value="1"/>
</dbReference>